<organism evidence="2 3">
    <name type="scientific">Hallella faecis</name>
    <dbReference type="NCBI Taxonomy" id="2841596"/>
    <lineage>
        <taxon>Bacteria</taxon>
        <taxon>Pseudomonadati</taxon>
        <taxon>Bacteroidota</taxon>
        <taxon>Bacteroidia</taxon>
        <taxon>Bacteroidales</taxon>
        <taxon>Prevotellaceae</taxon>
        <taxon>Hallella</taxon>
    </lineage>
</organism>
<accession>A0ABV1FU04</accession>
<dbReference type="EMBL" id="JBBNFP010000125">
    <property type="protein sequence ID" value="MEQ2487906.1"/>
    <property type="molecule type" value="Genomic_DNA"/>
</dbReference>
<comment type="caution">
    <text evidence="2">The sequence shown here is derived from an EMBL/GenBank/DDBJ whole genome shotgun (WGS) entry which is preliminary data.</text>
</comment>
<evidence type="ECO:0000313" key="2">
    <source>
        <dbReference type="EMBL" id="MEQ2487906.1"/>
    </source>
</evidence>
<protein>
    <submittedName>
        <fullName evidence="2">Uncharacterized protein</fullName>
    </submittedName>
</protein>
<gene>
    <name evidence="2" type="ORF">AAAT34_12770</name>
</gene>
<keyword evidence="1" id="KW-1133">Transmembrane helix</keyword>
<sequence length="79" mass="9307">LEGNLLNFSWLHLISRPYVNIAIMICCPIANVVISIGTPKQTLMNLWQTTNVKHFANTHYYIFRTNFKNYDRKERDAAY</sequence>
<evidence type="ECO:0000256" key="1">
    <source>
        <dbReference type="SAM" id="Phobius"/>
    </source>
</evidence>
<keyword evidence="1" id="KW-0472">Membrane</keyword>
<keyword evidence="1" id="KW-0812">Transmembrane</keyword>
<evidence type="ECO:0000313" key="3">
    <source>
        <dbReference type="Proteomes" id="UP001487296"/>
    </source>
</evidence>
<feature type="transmembrane region" description="Helical" evidence="1">
    <location>
        <begin position="18"/>
        <end position="37"/>
    </location>
</feature>
<dbReference type="Proteomes" id="UP001487296">
    <property type="component" value="Unassembled WGS sequence"/>
</dbReference>
<dbReference type="RefSeq" id="WP_215761000.1">
    <property type="nucleotide sequence ID" value="NZ_JAHKBE010000129.1"/>
</dbReference>
<proteinExistence type="predicted"/>
<name>A0ABV1FU04_9BACT</name>
<reference evidence="2 3" key="1">
    <citation type="submission" date="2024-04" db="EMBL/GenBank/DDBJ databases">
        <title>Human intestinal bacterial collection.</title>
        <authorList>
            <person name="Pauvert C."/>
            <person name="Hitch T.C.A."/>
            <person name="Clavel T."/>
        </authorList>
    </citation>
    <scope>NUCLEOTIDE SEQUENCE [LARGE SCALE GENOMIC DNA]</scope>
    <source>
        <strain evidence="2 3">CLA-AA-H145</strain>
    </source>
</reference>
<keyword evidence="3" id="KW-1185">Reference proteome</keyword>
<feature type="non-terminal residue" evidence="2">
    <location>
        <position position="1"/>
    </location>
</feature>